<feature type="transmembrane region" description="Helical" evidence="6">
    <location>
        <begin position="365"/>
        <end position="381"/>
    </location>
</feature>
<dbReference type="Proteomes" id="UP000612329">
    <property type="component" value="Unassembled WGS sequence"/>
</dbReference>
<comment type="subcellular location">
    <subcellularLocation>
        <location evidence="1">Cell membrane</location>
        <topology evidence="1">Multi-pass membrane protein</topology>
    </subcellularLocation>
</comment>
<feature type="domain" description="ComEC/Rec2-related protein" evidence="7">
    <location>
        <begin position="240"/>
        <end position="504"/>
    </location>
</feature>
<reference evidence="9" key="2">
    <citation type="submission" date="2020-09" db="EMBL/GenBank/DDBJ databases">
        <authorList>
            <person name="Sun Q."/>
            <person name="Ohkuma M."/>
        </authorList>
    </citation>
    <scope>NUCLEOTIDE SEQUENCE</scope>
    <source>
        <strain evidence="9">JCM 12862</strain>
    </source>
</reference>
<evidence type="ECO:0000256" key="6">
    <source>
        <dbReference type="SAM" id="Phobius"/>
    </source>
</evidence>
<evidence type="ECO:0000256" key="4">
    <source>
        <dbReference type="ARBA" id="ARBA00022989"/>
    </source>
</evidence>
<feature type="transmembrane region" description="Helical" evidence="6">
    <location>
        <begin position="340"/>
        <end position="359"/>
    </location>
</feature>
<keyword evidence="2" id="KW-1003">Cell membrane</keyword>
<dbReference type="AlphaFoldDB" id="A0A8J3BH08"/>
<keyword evidence="4 6" id="KW-1133">Transmembrane helix</keyword>
<feature type="transmembrane region" description="Helical" evidence="6">
    <location>
        <begin position="62"/>
        <end position="81"/>
    </location>
</feature>
<dbReference type="NCBIfam" id="TIGR00360">
    <property type="entry name" value="ComEC_N-term"/>
    <property type="match status" value="1"/>
</dbReference>
<evidence type="ECO:0000256" key="1">
    <source>
        <dbReference type="ARBA" id="ARBA00004651"/>
    </source>
</evidence>
<evidence type="ECO:0000259" key="8">
    <source>
        <dbReference type="Pfam" id="PF13567"/>
    </source>
</evidence>
<dbReference type="InterPro" id="IPR052159">
    <property type="entry name" value="Competence_DNA_uptake"/>
</dbReference>
<keyword evidence="10" id="KW-1185">Reference proteome</keyword>
<sequence>MDISQMKLFNFPFVKLTICLIAGIIIGYLYAFPFENISYLLGLLLATLTITFFIARQQFVKTIWFGIMALVTTVSIGIWTVSIHNPKNFANHYSHFISKDSNTPETITFRVREVLKPNTYYDTYIVDVLKTDEHSVSGKSILNIPKDSTQNTLNVDDIYITKTTFKPITPPLNPGQFNYKNYLGKRYIYHQLFASRNELLKFKSNQQTLLGIANNIREYINQRLKTYSFKPDELAIINALLLGQRQNISEDVYTNYANAGAIHILAISGLHIGIILIILNFLFKPLEKLRYGLFIKTILLLFILWSFAIIAGLSASVTRAVTMFSIVTIGMNLKRPTNIYNTLAISIFIILLFKPLFIFDVGFQLSYMAVFAIVSIDPYLYKLWKPKYWLTKVYWHTLTITISAQLGILPLSLYYFHQFPALFFLTNLLIIPVLGIILGFGILVILMAVLKILPHFLVFLFGGSINVMNTIVDWVAKQEPFLFKDIPFNFLCVVVTYFFIITLVRFMIKRNYRRLVLLAVAVILGQCTLIYTNLERPNNQFLVFQKSRHTLLGHVLKNNMIVASDLSDSIENNANIISDYKVDNFIEHIKEDTLNNLYLLGNKKLLVIDSLGVYHVKTFMPDYVLLRNSPKINLNRLIDSIHPAYIIADGSNYKSVVERWKSTCLKTKIPFHATAEKGAFTIDIQNVN</sequence>
<feature type="transmembrane region" description="Helical" evidence="6">
    <location>
        <begin position="488"/>
        <end position="508"/>
    </location>
</feature>
<feature type="domain" description="DUF4131" evidence="8">
    <location>
        <begin position="40"/>
        <end position="198"/>
    </location>
</feature>
<feature type="transmembrane region" description="Helical" evidence="6">
    <location>
        <begin position="260"/>
        <end position="281"/>
    </location>
</feature>
<evidence type="ECO:0000313" key="10">
    <source>
        <dbReference type="Proteomes" id="UP000612329"/>
    </source>
</evidence>
<dbReference type="PANTHER" id="PTHR30619:SF1">
    <property type="entry name" value="RECOMBINATION PROTEIN 2"/>
    <property type="match status" value="1"/>
</dbReference>
<dbReference type="InterPro" id="IPR025405">
    <property type="entry name" value="DUF4131"/>
</dbReference>
<feature type="transmembrane region" description="Helical" evidence="6">
    <location>
        <begin position="37"/>
        <end position="55"/>
    </location>
</feature>
<keyword evidence="3 6" id="KW-0812">Transmembrane</keyword>
<keyword evidence="5 6" id="KW-0472">Membrane</keyword>
<evidence type="ECO:0000256" key="2">
    <source>
        <dbReference type="ARBA" id="ARBA00022475"/>
    </source>
</evidence>
<feature type="transmembrane region" description="Helical" evidence="6">
    <location>
        <begin position="515"/>
        <end position="534"/>
    </location>
</feature>
<dbReference type="Pfam" id="PF03772">
    <property type="entry name" value="Competence"/>
    <property type="match status" value="1"/>
</dbReference>
<feature type="transmembrane region" description="Helical" evidence="6">
    <location>
        <begin position="422"/>
        <end position="449"/>
    </location>
</feature>
<evidence type="ECO:0000313" key="9">
    <source>
        <dbReference type="EMBL" id="GGK20984.1"/>
    </source>
</evidence>
<dbReference type="PANTHER" id="PTHR30619">
    <property type="entry name" value="DNA INTERNALIZATION/COMPETENCE PROTEIN COMEC/REC2"/>
    <property type="match status" value="1"/>
</dbReference>
<proteinExistence type="predicted"/>
<protein>
    <submittedName>
        <fullName evidence="9">Competence protein ComEC</fullName>
    </submittedName>
</protein>
<feature type="transmembrane region" description="Helical" evidence="6">
    <location>
        <begin position="293"/>
        <end position="311"/>
    </location>
</feature>
<dbReference type="Pfam" id="PF13567">
    <property type="entry name" value="DUF4131"/>
    <property type="match status" value="1"/>
</dbReference>
<evidence type="ECO:0000256" key="3">
    <source>
        <dbReference type="ARBA" id="ARBA00022692"/>
    </source>
</evidence>
<reference evidence="9" key="1">
    <citation type="journal article" date="2014" name="Int. J. Syst. Evol. Microbiol.">
        <title>Complete genome sequence of Corynebacterium casei LMG S-19264T (=DSM 44701T), isolated from a smear-ripened cheese.</title>
        <authorList>
            <consortium name="US DOE Joint Genome Institute (JGI-PGF)"/>
            <person name="Walter F."/>
            <person name="Albersmeier A."/>
            <person name="Kalinowski J."/>
            <person name="Ruckert C."/>
        </authorList>
    </citation>
    <scope>NUCLEOTIDE SEQUENCE</scope>
    <source>
        <strain evidence="9">JCM 12862</strain>
    </source>
</reference>
<feature type="transmembrane region" description="Helical" evidence="6">
    <location>
        <begin position="456"/>
        <end position="476"/>
    </location>
</feature>
<dbReference type="GO" id="GO:0005886">
    <property type="term" value="C:plasma membrane"/>
    <property type="evidence" value="ECO:0007669"/>
    <property type="project" value="UniProtKB-SubCell"/>
</dbReference>
<dbReference type="EMBL" id="BMNR01000003">
    <property type="protein sequence ID" value="GGK20984.1"/>
    <property type="molecule type" value="Genomic_DNA"/>
</dbReference>
<feature type="transmembrane region" description="Helical" evidence="6">
    <location>
        <begin position="12"/>
        <end position="31"/>
    </location>
</feature>
<feature type="transmembrane region" description="Helical" evidence="6">
    <location>
        <begin position="393"/>
        <end position="416"/>
    </location>
</feature>
<evidence type="ECO:0000259" key="7">
    <source>
        <dbReference type="Pfam" id="PF03772"/>
    </source>
</evidence>
<name>A0A8J3BH08_9FLAO</name>
<organism evidence="9 10">
    <name type="scientific">Yeosuana aromativorans</name>
    <dbReference type="NCBI Taxonomy" id="288019"/>
    <lineage>
        <taxon>Bacteria</taxon>
        <taxon>Pseudomonadati</taxon>
        <taxon>Bacteroidota</taxon>
        <taxon>Flavobacteriia</taxon>
        <taxon>Flavobacteriales</taxon>
        <taxon>Flavobacteriaceae</taxon>
        <taxon>Yeosuana</taxon>
    </lineage>
</organism>
<dbReference type="InterPro" id="IPR004477">
    <property type="entry name" value="ComEC_N"/>
</dbReference>
<evidence type="ECO:0000256" key="5">
    <source>
        <dbReference type="ARBA" id="ARBA00023136"/>
    </source>
</evidence>
<accession>A0A8J3BH08</accession>
<comment type="caution">
    <text evidence="9">The sequence shown here is derived from an EMBL/GenBank/DDBJ whole genome shotgun (WGS) entry which is preliminary data.</text>
</comment>
<gene>
    <name evidence="9" type="ORF">GCM10007962_13870</name>
</gene>